<dbReference type="InterPro" id="IPR015947">
    <property type="entry name" value="PUA-like_sf"/>
</dbReference>
<evidence type="ECO:0000256" key="3">
    <source>
        <dbReference type="ARBA" id="ARBA00022490"/>
    </source>
</evidence>
<reference evidence="5 6" key="2">
    <citation type="submission" date="2018-11" db="EMBL/GenBank/DDBJ databases">
        <authorList>
            <consortium name="Pathogen Informatics"/>
        </authorList>
    </citation>
    <scope>NUCLEOTIDE SEQUENCE [LARGE SCALE GENOMIC DNA]</scope>
</reference>
<dbReference type="PANTHER" id="PTHR22798">
    <property type="entry name" value="MCT-1 PROTEIN"/>
    <property type="match status" value="1"/>
</dbReference>
<dbReference type="SMART" id="SM00359">
    <property type="entry name" value="PUA"/>
    <property type="match status" value="1"/>
</dbReference>
<dbReference type="WBParaSite" id="SBAD_0000636301-mRNA-1">
    <property type="protein sequence ID" value="SBAD_0000636301-mRNA-1"/>
    <property type="gene ID" value="SBAD_0000636301"/>
</dbReference>
<dbReference type="SUPFAM" id="SSF88697">
    <property type="entry name" value="PUA domain-like"/>
    <property type="match status" value="1"/>
</dbReference>
<dbReference type="Pfam" id="PF01472">
    <property type="entry name" value="PUA"/>
    <property type="match status" value="1"/>
</dbReference>
<evidence type="ECO:0000313" key="7">
    <source>
        <dbReference type="WBParaSite" id="SBAD_0000636301-mRNA-1"/>
    </source>
</evidence>
<comment type="similarity">
    <text evidence="2">Belongs to the MCTS1 family.</text>
</comment>
<dbReference type="EMBL" id="UZAM01009505">
    <property type="protein sequence ID" value="VDP09283.1"/>
    <property type="molecule type" value="Genomic_DNA"/>
</dbReference>
<reference evidence="7" key="1">
    <citation type="submission" date="2016-06" db="UniProtKB">
        <authorList>
            <consortium name="WormBaseParasite"/>
        </authorList>
    </citation>
    <scope>IDENTIFICATION</scope>
</reference>
<comment type="subcellular location">
    <subcellularLocation>
        <location evidence="1">Cytoplasm</location>
    </subcellularLocation>
</comment>
<feature type="domain" description="PUA" evidence="4">
    <location>
        <begin position="400"/>
        <end position="479"/>
    </location>
</feature>
<accession>A0A183IR78</accession>
<dbReference type="Pfam" id="PF17832">
    <property type="entry name" value="Pre-PUA"/>
    <property type="match status" value="1"/>
</dbReference>
<dbReference type="PANTHER" id="PTHR22798:SF0">
    <property type="entry name" value="MALIGNANT T-CELL-AMPLIFIED SEQUENCE 1"/>
    <property type="match status" value="1"/>
</dbReference>
<keyword evidence="3" id="KW-0963">Cytoplasm</keyword>
<evidence type="ECO:0000313" key="5">
    <source>
        <dbReference type="EMBL" id="VDP09283.1"/>
    </source>
</evidence>
<dbReference type="CDD" id="cd21155">
    <property type="entry name" value="PUA_MCTS-1-like"/>
    <property type="match status" value="1"/>
</dbReference>
<dbReference type="GO" id="GO:0003723">
    <property type="term" value="F:RNA binding"/>
    <property type="evidence" value="ECO:0007669"/>
    <property type="project" value="InterPro"/>
</dbReference>
<dbReference type="AlphaFoldDB" id="A0A183IR78"/>
<gene>
    <name evidence="5" type="ORF">SBAD_LOCUS6125</name>
</gene>
<dbReference type="OrthoDB" id="10249667at2759"/>
<organism evidence="7">
    <name type="scientific">Soboliphyme baturini</name>
    <dbReference type="NCBI Taxonomy" id="241478"/>
    <lineage>
        <taxon>Eukaryota</taxon>
        <taxon>Metazoa</taxon>
        <taxon>Ecdysozoa</taxon>
        <taxon>Nematoda</taxon>
        <taxon>Enoplea</taxon>
        <taxon>Dorylaimia</taxon>
        <taxon>Dioctophymatida</taxon>
        <taxon>Dioctophymatoidea</taxon>
        <taxon>Soboliphymatidae</taxon>
        <taxon>Soboliphyme</taxon>
    </lineage>
</organism>
<dbReference type="NCBIfam" id="TIGR00451">
    <property type="entry name" value="unchar_dom_2"/>
    <property type="match status" value="1"/>
</dbReference>
<keyword evidence="6" id="KW-1185">Reference proteome</keyword>
<dbReference type="GO" id="GO:0002188">
    <property type="term" value="P:translation reinitiation"/>
    <property type="evidence" value="ECO:0007669"/>
    <property type="project" value="UniProtKB-ARBA"/>
</dbReference>
<dbReference type="GO" id="GO:0005737">
    <property type="term" value="C:cytoplasm"/>
    <property type="evidence" value="ECO:0007669"/>
    <property type="project" value="UniProtKB-SubCell"/>
</dbReference>
<dbReference type="Gene3D" id="3.10.400.20">
    <property type="match status" value="1"/>
</dbReference>
<dbReference type="InterPro" id="IPR016437">
    <property type="entry name" value="MCT-1/Tma20"/>
</dbReference>
<protein>
    <submittedName>
        <fullName evidence="7">Queuosine salvage protein</fullName>
    </submittedName>
</protein>
<dbReference type="GO" id="GO:0001731">
    <property type="term" value="P:formation of translation preinitiation complex"/>
    <property type="evidence" value="ECO:0007669"/>
    <property type="project" value="TreeGrafter"/>
</dbReference>
<evidence type="ECO:0000256" key="1">
    <source>
        <dbReference type="ARBA" id="ARBA00004496"/>
    </source>
</evidence>
<evidence type="ECO:0000256" key="2">
    <source>
        <dbReference type="ARBA" id="ARBA00008955"/>
    </source>
</evidence>
<name>A0A183IR78_9BILA</name>
<dbReference type="InterPro" id="IPR019438">
    <property type="entry name" value="Q_salvage"/>
</dbReference>
<sequence length="489" mass="56054">MHCKLALRCFFISTINFSFWTSSEHKFEVLYDGKKYTGFLSCCALVKKSLDMGIPLTDPRYILDIDFDRFRACFTNDEGDVIPMVDERWQNLRQVSSILCEKFNGTFYECLQQSDNSAQNLLKLVVENFPCYRDWATYEDTAGTRYPAVVYKYISLLVAFLKRAQILIGDIYNLLKGEPPAAFGDIDTLTTFADYRVPQVLVYFGALQYSDELQRLLNEGTKWVLQLPCSPLLIFVIFNLVYLDIKQGLCSLGHVFSSGDVEEVEIRGCTVFAVDLVVDEVKRMLAEVNLTLLRVYVIFIFRWCLKMFKKFSDKENITSVQQLKSSVQKDVRRKVLALYPLIEPYLDQILPKKENLRILKCHEHVEILVGPHGDLLFFKSRDGPFMPTLRLLHQYPFLLPWQQVDKGAIRFVLSGAQIMCPGLTSPGAKMTDGLARDQVVAVMAECKQHAMAIGLMKLSTEEIRQTNKGVGIDNIHYINDGLWQMKPVK</sequence>
<dbReference type="InterPro" id="IPR004521">
    <property type="entry name" value="Uncharacterised_CHP00451"/>
</dbReference>
<evidence type="ECO:0000313" key="6">
    <source>
        <dbReference type="Proteomes" id="UP000270296"/>
    </source>
</evidence>
<proteinExistence type="inferred from homology"/>
<dbReference type="InterPro" id="IPR041366">
    <property type="entry name" value="Pre-PUA"/>
</dbReference>
<dbReference type="PROSITE" id="PS50890">
    <property type="entry name" value="PUA"/>
    <property type="match status" value="1"/>
</dbReference>
<dbReference type="Pfam" id="PF10343">
    <property type="entry name" value="Q_salvage"/>
    <property type="match status" value="1"/>
</dbReference>
<dbReference type="Proteomes" id="UP000270296">
    <property type="component" value="Unassembled WGS sequence"/>
</dbReference>
<dbReference type="CDD" id="cd11609">
    <property type="entry name" value="MCT1_N"/>
    <property type="match status" value="1"/>
</dbReference>
<dbReference type="FunFam" id="3.10.400.20:FF:000001">
    <property type="entry name" value="Malignant T-cell-amplified sequence 1"/>
    <property type="match status" value="1"/>
</dbReference>
<dbReference type="InterPro" id="IPR002478">
    <property type="entry name" value="PUA"/>
</dbReference>
<evidence type="ECO:0000259" key="4">
    <source>
        <dbReference type="SMART" id="SM00359"/>
    </source>
</evidence>